<dbReference type="AlphaFoldDB" id="A0A1X7AJI7"/>
<sequence>MARFPVRSKNFLTALISAAALSLFPQYGATQPAGQHTQQEQVRYPENDEPTRLTIREALRAERHNYMIELSGVVLRQTGPHSAIIHDGTAAIEVELPPAQVPSHGLKANSHVRVRGEINHEGHRAHEVEVTEAFWSF</sequence>
<dbReference type="OrthoDB" id="5901218at2"/>
<dbReference type="InterPro" id="IPR005220">
    <property type="entry name" value="CarO-like"/>
</dbReference>
<reference evidence="3 4" key="1">
    <citation type="submission" date="2017-03" db="EMBL/GenBank/DDBJ databases">
        <authorList>
            <person name="Afonso C.L."/>
            <person name="Miller P.J."/>
            <person name="Scott M.A."/>
            <person name="Spackman E."/>
            <person name="Goraichik I."/>
            <person name="Dimitrov K.M."/>
            <person name="Suarez D.L."/>
            <person name="Swayne D.E."/>
        </authorList>
    </citation>
    <scope>NUCLEOTIDE SEQUENCE [LARGE SCALE GENOMIC DNA]</scope>
    <source>
        <strain evidence="3">SB41UT1</strain>
    </source>
</reference>
<dbReference type="Pfam" id="PF04076">
    <property type="entry name" value="BOF"/>
    <property type="match status" value="1"/>
</dbReference>
<dbReference type="EMBL" id="FWPT01000004">
    <property type="protein sequence ID" value="SMA45600.1"/>
    <property type="molecule type" value="Genomic_DNA"/>
</dbReference>
<evidence type="ECO:0000256" key="1">
    <source>
        <dbReference type="ARBA" id="ARBA00022729"/>
    </source>
</evidence>
<dbReference type="SUPFAM" id="SSF101756">
    <property type="entry name" value="Hypothetical protein YgiW"/>
    <property type="match status" value="1"/>
</dbReference>
<name>A0A1X7AJI7_9GAMM</name>
<feature type="signal peptide" evidence="2">
    <location>
        <begin position="1"/>
        <end position="29"/>
    </location>
</feature>
<proteinExistence type="predicted"/>
<evidence type="ECO:0000313" key="4">
    <source>
        <dbReference type="Proteomes" id="UP000196573"/>
    </source>
</evidence>
<protein>
    <submittedName>
        <fullName evidence="3">Bacterial OB fold (BOF) protein</fullName>
    </submittedName>
</protein>
<organism evidence="3 4">
    <name type="scientific">Parendozoicomonas haliclonae</name>
    <dbReference type="NCBI Taxonomy" id="1960125"/>
    <lineage>
        <taxon>Bacteria</taxon>
        <taxon>Pseudomonadati</taxon>
        <taxon>Pseudomonadota</taxon>
        <taxon>Gammaproteobacteria</taxon>
        <taxon>Oceanospirillales</taxon>
        <taxon>Endozoicomonadaceae</taxon>
        <taxon>Parendozoicomonas</taxon>
    </lineage>
</organism>
<keyword evidence="4" id="KW-1185">Reference proteome</keyword>
<dbReference type="Proteomes" id="UP000196573">
    <property type="component" value="Unassembled WGS sequence"/>
</dbReference>
<dbReference type="Gene3D" id="2.40.50.200">
    <property type="entry name" value="Bacterial OB-fold"/>
    <property type="match status" value="1"/>
</dbReference>
<evidence type="ECO:0000256" key="2">
    <source>
        <dbReference type="SAM" id="SignalP"/>
    </source>
</evidence>
<dbReference type="InterPro" id="IPR036700">
    <property type="entry name" value="BOBF_sf"/>
</dbReference>
<evidence type="ECO:0000313" key="3">
    <source>
        <dbReference type="EMBL" id="SMA45600.1"/>
    </source>
</evidence>
<dbReference type="NCBIfam" id="NF033674">
    <property type="entry name" value="stress_OB_fold"/>
    <property type="match status" value="1"/>
</dbReference>
<gene>
    <name evidence="3" type="ORF">EHSB41UT_01958</name>
</gene>
<dbReference type="RefSeq" id="WP_087109308.1">
    <property type="nucleotide sequence ID" value="NZ_CBCSCN010000002.1"/>
</dbReference>
<accession>A0A1X7AJI7</accession>
<feature type="chain" id="PRO_5010861029" evidence="2">
    <location>
        <begin position="30"/>
        <end position="137"/>
    </location>
</feature>
<keyword evidence="1 2" id="KW-0732">Signal</keyword>